<evidence type="ECO:0000256" key="1">
    <source>
        <dbReference type="ARBA" id="ARBA00006135"/>
    </source>
</evidence>
<evidence type="ECO:0000313" key="5">
    <source>
        <dbReference type="Proteomes" id="UP000031258"/>
    </source>
</evidence>
<evidence type="ECO:0000256" key="3">
    <source>
        <dbReference type="SAM" id="SignalP"/>
    </source>
</evidence>
<dbReference type="OrthoDB" id="9815808at2"/>
<dbReference type="InterPro" id="IPR014142">
    <property type="entry name" value="TrbG_Ti"/>
</dbReference>
<keyword evidence="2 3" id="KW-0732">Signal</keyword>
<evidence type="ECO:0000313" key="4">
    <source>
        <dbReference type="EMBL" id="KIE05255.1"/>
    </source>
</evidence>
<dbReference type="CDD" id="cd06911">
    <property type="entry name" value="VirB9_CagX_TrbG"/>
    <property type="match status" value="1"/>
</dbReference>
<dbReference type="Proteomes" id="UP000031258">
    <property type="component" value="Unassembled WGS sequence"/>
</dbReference>
<dbReference type="RefSeq" id="WP_053332569.1">
    <property type="nucleotide sequence ID" value="NZ_JSWE01000096.1"/>
</dbReference>
<reference evidence="4 5" key="1">
    <citation type="submission" date="2014-11" db="EMBL/GenBank/DDBJ databases">
        <title>A Rickettsiales Symbiont of Amoebae With Ancient Features.</title>
        <authorList>
            <person name="Schulz F."/>
            <person name="Martijn J."/>
            <person name="Wascher F."/>
            <person name="Kostanjsek R."/>
            <person name="Ettema T.J."/>
            <person name="Horn M."/>
        </authorList>
    </citation>
    <scope>NUCLEOTIDE SEQUENCE [LARGE SCALE GENOMIC DNA]</scope>
    <source>
        <strain evidence="4 5">UWC36</strain>
    </source>
</reference>
<dbReference type="AlphaFoldDB" id="A0A0C1QZ20"/>
<dbReference type="InterPro" id="IPR010258">
    <property type="entry name" value="Conjugal_tfr_TrbG/VirB9/CagX"/>
</dbReference>
<name>A0A0C1QZ20_9RICK</name>
<organism evidence="4 5">
    <name type="scientific">Candidatus Jidaibacter acanthamoebae</name>
    <dbReference type="NCBI Taxonomy" id="86105"/>
    <lineage>
        <taxon>Bacteria</taxon>
        <taxon>Pseudomonadati</taxon>
        <taxon>Pseudomonadota</taxon>
        <taxon>Alphaproteobacteria</taxon>
        <taxon>Rickettsiales</taxon>
        <taxon>Candidatus Midichloriaceae</taxon>
        <taxon>Candidatus Jidaibacter</taxon>
    </lineage>
</organism>
<dbReference type="Gene3D" id="2.60.40.2500">
    <property type="match status" value="1"/>
</dbReference>
<dbReference type="InterPro" id="IPR038161">
    <property type="entry name" value="VirB9/CagX/TrbG_C_sf"/>
</dbReference>
<dbReference type="Pfam" id="PF03524">
    <property type="entry name" value="CagX"/>
    <property type="match status" value="1"/>
</dbReference>
<feature type="chain" id="PRO_5002155649" evidence="3">
    <location>
        <begin position="23"/>
        <end position="288"/>
    </location>
</feature>
<dbReference type="STRING" id="86105.NF27_DT00290"/>
<accession>A0A0C1QZ20</accession>
<dbReference type="EMBL" id="JSWE01000096">
    <property type="protein sequence ID" value="KIE05255.1"/>
    <property type="molecule type" value="Genomic_DNA"/>
</dbReference>
<dbReference type="InterPro" id="IPR033645">
    <property type="entry name" value="VirB9/CagX/TrbG_C"/>
</dbReference>
<evidence type="ECO:0000256" key="2">
    <source>
        <dbReference type="ARBA" id="ARBA00022729"/>
    </source>
</evidence>
<comment type="caution">
    <text evidence="4">The sequence shown here is derived from an EMBL/GenBank/DDBJ whole genome shotgun (WGS) entry which is preliminary data.</text>
</comment>
<protein>
    <submittedName>
        <fullName evidence="4">Mating pair formation protein TrbG</fullName>
    </submittedName>
</protein>
<keyword evidence="5" id="KW-1185">Reference proteome</keyword>
<gene>
    <name evidence="4" type="ORF">NF27_DT00290</name>
</gene>
<proteinExistence type="inferred from homology"/>
<feature type="signal peptide" evidence="3">
    <location>
        <begin position="1"/>
        <end position="22"/>
    </location>
</feature>
<comment type="similarity">
    <text evidence="1">Belongs to the TrbG/VirB9 family.</text>
</comment>
<dbReference type="NCBIfam" id="TIGR02775">
    <property type="entry name" value="TrbG_Ti"/>
    <property type="match status" value="1"/>
</dbReference>
<sequence>MKILSAIALSFSALMLVNTCLAKDIENNIHNDKINTATKSWQKTGHAALIKNGNGRITYPFDEKLPMLTCSPLHVCDIELEAGEKIQNVAIGDQVRWILSPATSGKSSNSTPHVIIKPTDENIATNMIITTDLRTYYLYLISKKTGYVTRVNFYYPHDLVQKWSDNEEIEKETRLNRIAEFPSITAVNLDFNYTIKGNGKHITPEKIFNDGKHVYIKMKEDISSKEMPVLMIIGQNNQAELVNYRVKNGYYVVDRLFDKAELILGVGRNQEKIIISRKSTKNCFFNCK</sequence>